<organism evidence="2 3">
    <name type="scientific">Segatella copri</name>
    <dbReference type="NCBI Taxonomy" id="165179"/>
    <lineage>
        <taxon>Bacteria</taxon>
        <taxon>Pseudomonadati</taxon>
        <taxon>Bacteroidota</taxon>
        <taxon>Bacteroidia</taxon>
        <taxon>Bacteroidales</taxon>
        <taxon>Prevotellaceae</taxon>
        <taxon>Segatella</taxon>
    </lineage>
</organism>
<protein>
    <recommendedName>
        <fullName evidence="4">DUF3836 domain-containing protein</fullName>
    </recommendedName>
</protein>
<dbReference type="EMBL" id="QRVA01000026">
    <property type="protein sequence ID" value="RGS14443.1"/>
    <property type="molecule type" value="Genomic_DNA"/>
</dbReference>
<evidence type="ECO:0000313" key="3">
    <source>
        <dbReference type="Proteomes" id="UP000283872"/>
    </source>
</evidence>
<keyword evidence="1" id="KW-0732">Signal</keyword>
<feature type="signal peptide" evidence="1">
    <location>
        <begin position="1"/>
        <end position="19"/>
    </location>
</feature>
<feature type="chain" id="PRO_5019285132" description="DUF3836 domain-containing protein" evidence="1">
    <location>
        <begin position="20"/>
        <end position="166"/>
    </location>
</feature>
<accession>A0A412HDK8</accession>
<gene>
    <name evidence="2" type="ORF">DWY11_10650</name>
</gene>
<evidence type="ECO:0000313" key="2">
    <source>
        <dbReference type="EMBL" id="RGS14443.1"/>
    </source>
</evidence>
<sequence>MKKIIFILAMAMFAIYAKAQLYSSEVHFYIEAGADISNGSTIVEVVKFEGNHVYVKAQSVYKIKEALNSNRNYYDTDVKKYAHVSNYDSSLSTTKRVVYKYRQHSSGMFTFIPNIDCYYAYSKDKSSLIEWTETYNGEKLSEERYYIRINKAELMPKATNRDFLYE</sequence>
<evidence type="ECO:0000256" key="1">
    <source>
        <dbReference type="SAM" id="SignalP"/>
    </source>
</evidence>
<dbReference type="Proteomes" id="UP000283872">
    <property type="component" value="Unassembled WGS sequence"/>
</dbReference>
<name>A0A412HDK8_9BACT</name>
<reference evidence="2 3" key="1">
    <citation type="submission" date="2018-08" db="EMBL/GenBank/DDBJ databases">
        <title>A genome reference for cultivated species of the human gut microbiota.</title>
        <authorList>
            <person name="Zou Y."/>
            <person name="Xue W."/>
            <person name="Luo G."/>
        </authorList>
    </citation>
    <scope>NUCLEOTIDE SEQUENCE [LARGE SCALE GENOMIC DNA]</scope>
    <source>
        <strain evidence="2 3">AF24-12</strain>
    </source>
</reference>
<evidence type="ECO:0008006" key="4">
    <source>
        <dbReference type="Google" id="ProtNLM"/>
    </source>
</evidence>
<proteinExistence type="predicted"/>
<dbReference type="AlphaFoldDB" id="A0A412HDK8"/>
<dbReference type="RefSeq" id="WP_118085996.1">
    <property type="nucleotide sequence ID" value="NZ_QRVA01000026.1"/>
</dbReference>
<comment type="caution">
    <text evidence="2">The sequence shown here is derived from an EMBL/GenBank/DDBJ whole genome shotgun (WGS) entry which is preliminary data.</text>
</comment>